<gene>
    <name evidence="3" type="ordered locus">Paes_1716</name>
</gene>
<dbReference type="Proteomes" id="UP000002725">
    <property type="component" value="Chromosome"/>
</dbReference>
<evidence type="ECO:0000313" key="4">
    <source>
        <dbReference type="Proteomes" id="UP000002725"/>
    </source>
</evidence>
<dbReference type="AlphaFoldDB" id="B4S3J5"/>
<evidence type="ECO:0000256" key="1">
    <source>
        <dbReference type="SAM" id="Coils"/>
    </source>
</evidence>
<keyword evidence="4" id="KW-1185">Reference proteome</keyword>
<feature type="signal peptide" evidence="2">
    <location>
        <begin position="1"/>
        <end position="26"/>
    </location>
</feature>
<name>B4S3J5_PROA2</name>
<accession>B4S3J5</accession>
<sequence length="254" mass="28076">MVQHLLTRFGVTAIAGLVLWSQTAGAALPVIDVANLNRNTVTSIQMVQDVAHQVTQIQHQIRQYEAQLQALRRLDGGSFGAVQGILSGNFRELSGVLRDINAIGYDLNRLRSEYDALFPRGTDWDAVDLAEYEAYYRDWNRELEESARTAMEAQSVIDRTQAYTDEAAQILSRSRASEGHVMQLQSQTQMLGLMSAQIGDLTSTLAASERVVATAAAVSAKEKAAAMKLNEKLWEGYGDVDIPEAKYYSIPLIH</sequence>
<proteinExistence type="predicted"/>
<reference evidence="3" key="1">
    <citation type="submission" date="2008-06" db="EMBL/GenBank/DDBJ databases">
        <title>Complete sequence of chromosome of Prosthecochloris aestuarii DSM 271.</title>
        <authorList>
            <consortium name="US DOE Joint Genome Institute"/>
            <person name="Lucas S."/>
            <person name="Copeland A."/>
            <person name="Lapidus A."/>
            <person name="Glavina del Rio T."/>
            <person name="Dalin E."/>
            <person name="Tice H."/>
            <person name="Bruce D."/>
            <person name="Goodwin L."/>
            <person name="Pitluck S."/>
            <person name="Schmutz J."/>
            <person name="Larimer F."/>
            <person name="Land M."/>
            <person name="Hauser L."/>
            <person name="Kyrpides N."/>
            <person name="Anderson I."/>
            <person name="Liu Z."/>
            <person name="Li T."/>
            <person name="Zhao F."/>
            <person name="Overmann J."/>
            <person name="Bryant D.A."/>
            <person name="Richardson P."/>
        </authorList>
    </citation>
    <scope>NUCLEOTIDE SEQUENCE [LARGE SCALE GENOMIC DNA]</scope>
    <source>
        <strain evidence="3">DSM 271</strain>
    </source>
</reference>
<keyword evidence="2" id="KW-0732">Signal</keyword>
<evidence type="ECO:0000313" key="3">
    <source>
        <dbReference type="EMBL" id="ACF46734.1"/>
    </source>
</evidence>
<keyword evidence="1" id="KW-0175">Coiled coil</keyword>
<feature type="coiled-coil region" evidence="1">
    <location>
        <begin position="47"/>
        <end position="74"/>
    </location>
</feature>
<dbReference type="RefSeq" id="WP_012506267.1">
    <property type="nucleotide sequence ID" value="NC_011059.1"/>
</dbReference>
<feature type="chain" id="PRO_5002825678" evidence="2">
    <location>
        <begin position="27"/>
        <end position="254"/>
    </location>
</feature>
<dbReference type="KEGG" id="paa:Paes_1716"/>
<dbReference type="eggNOG" id="COG5314">
    <property type="taxonomic scope" value="Bacteria"/>
</dbReference>
<dbReference type="HOGENOM" id="CLU_1093539_0_0_10"/>
<dbReference type="STRING" id="290512.Paes_1716"/>
<evidence type="ECO:0000256" key="2">
    <source>
        <dbReference type="SAM" id="SignalP"/>
    </source>
</evidence>
<dbReference type="SUPFAM" id="SSF101082">
    <property type="entry name" value="Typo IV secretion system protein TraC"/>
    <property type="match status" value="1"/>
</dbReference>
<dbReference type="EMBL" id="CP001108">
    <property type="protein sequence ID" value="ACF46734.1"/>
    <property type="molecule type" value="Genomic_DNA"/>
</dbReference>
<protein>
    <submittedName>
        <fullName evidence="3">Conjugal transfer/entry exclusion protein-like protein</fullName>
    </submittedName>
</protein>
<organism evidence="3 4">
    <name type="scientific">Prosthecochloris aestuarii (strain DSM 271 / SK 413)</name>
    <dbReference type="NCBI Taxonomy" id="290512"/>
    <lineage>
        <taxon>Bacteria</taxon>
        <taxon>Pseudomonadati</taxon>
        <taxon>Chlorobiota</taxon>
        <taxon>Chlorobiia</taxon>
        <taxon>Chlorobiales</taxon>
        <taxon>Chlorobiaceae</taxon>
        <taxon>Prosthecochloris</taxon>
    </lineage>
</organism>